<evidence type="ECO:0000256" key="3">
    <source>
        <dbReference type="SAM" id="Phobius"/>
    </source>
</evidence>
<sequence length="170" mass="18607">MASSSPPRDDDRFNLGPRTPSSLTRGARVALLLNSPATREAEIDVSLSVLRTAYMMSSPLHAVFYAAATLSAACISALANPTRSPMMDRTTTRLQNTMSIEFRSVTPILRIFDIVKADEFYVGYLGFNIDWEHRFGDNAPLYRQVSRGGLALHLSEHHGDGSPGCTCGSR</sequence>
<protein>
    <submittedName>
        <fullName evidence="4">Uncharacterized protein</fullName>
    </submittedName>
</protein>
<organism evidence="4 5">
    <name type="scientific">Purpureocillium lilacinum</name>
    <name type="common">Paecilomyces lilacinus</name>
    <dbReference type="NCBI Taxonomy" id="33203"/>
    <lineage>
        <taxon>Eukaryota</taxon>
        <taxon>Fungi</taxon>
        <taxon>Dikarya</taxon>
        <taxon>Ascomycota</taxon>
        <taxon>Pezizomycotina</taxon>
        <taxon>Sordariomycetes</taxon>
        <taxon>Hypocreomycetidae</taxon>
        <taxon>Hypocreales</taxon>
        <taxon>Ophiocordycipitaceae</taxon>
        <taxon>Purpureocillium</taxon>
    </lineage>
</organism>
<feature type="region of interest" description="Disordered" evidence="2">
    <location>
        <begin position="1"/>
        <end position="21"/>
    </location>
</feature>
<dbReference type="SUPFAM" id="SSF54593">
    <property type="entry name" value="Glyoxalase/Bleomycin resistance protein/Dihydroxybiphenyl dioxygenase"/>
    <property type="match status" value="1"/>
</dbReference>
<dbReference type="InterPro" id="IPR029068">
    <property type="entry name" value="Glyas_Bleomycin-R_OHBP_Dase"/>
</dbReference>
<evidence type="ECO:0000256" key="1">
    <source>
        <dbReference type="ARBA" id="ARBA00023251"/>
    </source>
</evidence>
<dbReference type="OrthoDB" id="4235865at2759"/>
<dbReference type="EMBL" id="LCWV01000079">
    <property type="protein sequence ID" value="PWI64222.1"/>
    <property type="molecule type" value="Genomic_DNA"/>
</dbReference>
<keyword evidence="3" id="KW-0472">Membrane</keyword>
<evidence type="ECO:0000256" key="2">
    <source>
        <dbReference type="SAM" id="MobiDB-lite"/>
    </source>
</evidence>
<keyword evidence="1" id="KW-0046">Antibiotic resistance</keyword>
<evidence type="ECO:0000313" key="4">
    <source>
        <dbReference type="EMBL" id="PWI64222.1"/>
    </source>
</evidence>
<keyword evidence="3" id="KW-0812">Transmembrane</keyword>
<gene>
    <name evidence="4" type="ORF">PCL_11362</name>
</gene>
<comment type="caution">
    <text evidence="4">The sequence shown here is derived from an EMBL/GenBank/DDBJ whole genome shotgun (WGS) entry which is preliminary data.</text>
</comment>
<dbReference type="Gene3D" id="3.10.180.10">
    <property type="entry name" value="2,3-Dihydroxybiphenyl 1,2-Dioxygenase, domain 1"/>
    <property type="match status" value="1"/>
</dbReference>
<feature type="transmembrane region" description="Helical" evidence="3">
    <location>
        <begin position="60"/>
        <end position="79"/>
    </location>
</feature>
<dbReference type="Proteomes" id="UP000245956">
    <property type="component" value="Unassembled WGS sequence"/>
</dbReference>
<dbReference type="Pfam" id="PF19581">
    <property type="entry name" value="Glyoxalase_7"/>
    <property type="match status" value="1"/>
</dbReference>
<reference evidence="4 5" key="1">
    <citation type="journal article" date="2016" name="Front. Microbiol.">
        <title>Genome and transcriptome sequences reveal the specific parasitism of the nematophagous Purpureocillium lilacinum 36-1.</title>
        <authorList>
            <person name="Xie J."/>
            <person name="Li S."/>
            <person name="Mo C."/>
            <person name="Xiao X."/>
            <person name="Peng D."/>
            <person name="Wang G."/>
            <person name="Xiao Y."/>
        </authorList>
    </citation>
    <scope>NUCLEOTIDE SEQUENCE [LARGE SCALE GENOMIC DNA]</scope>
    <source>
        <strain evidence="4 5">36-1</strain>
    </source>
</reference>
<proteinExistence type="predicted"/>
<accession>A0A2U3DPP3</accession>
<dbReference type="GO" id="GO:0046677">
    <property type="term" value="P:response to antibiotic"/>
    <property type="evidence" value="ECO:0007669"/>
    <property type="project" value="UniProtKB-KW"/>
</dbReference>
<keyword evidence="3" id="KW-1133">Transmembrane helix</keyword>
<name>A0A2U3DPP3_PURLI</name>
<dbReference type="InterPro" id="IPR000335">
    <property type="entry name" value="Bleomycin-R"/>
</dbReference>
<evidence type="ECO:0000313" key="5">
    <source>
        <dbReference type="Proteomes" id="UP000245956"/>
    </source>
</evidence>
<dbReference type="AlphaFoldDB" id="A0A2U3DPP3"/>